<evidence type="ECO:0000313" key="8">
    <source>
        <dbReference type="EMBL" id="GAM14695.1"/>
    </source>
</evidence>
<comment type="subcellular location">
    <subcellularLocation>
        <location evidence="1">Cell membrane</location>
        <topology evidence="1">Multi-pass membrane protein</topology>
    </subcellularLocation>
</comment>
<evidence type="ECO:0000256" key="1">
    <source>
        <dbReference type="ARBA" id="ARBA00004651"/>
    </source>
</evidence>
<feature type="transmembrane region" description="Helical" evidence="6">
    <location>
        <begin position="12"/>
        <end position="30"/>
    </location>
</feature>
<dbReference type="PANTHER" id="PTHR40077">
    <property type="entry name" value="MEMBRANE PROTEIN-RELATED"/>
    <property type="match status" value="1"/>
</dbReference>
<keyword evidence="9" id="KW-1185">Reference proteome</keyword>
<sequence length="102" mass="11556">MQNTAISHFRLMGLLEGGSLLVLVFIAMPLKYGAGFPEAVRFVGSLHGFLFVLYVLMIIYTTFKVRWSFLWAVSAFAVAFIPFGNMVLDRFLQRTFPVKEVS</sequence>
<keyword evidence="5 6" id="KW-0472">Membrane</keyword>
<keyword evidence="2" id="KW-1003">Cell membrane</keyword>
<dbReference type="STRING" id="1321606.SAMD00020551_2848"/>
<accession>A0A0A8X3X6</accession>
<dbReference type="AlphaFoldDB" id="A0A0A8X3X6"/>
<evidence type="ECO:0000256" key="3">
    <source>
        <dbReference type="ARBA" id="ARBA00022692"/>
    </source>
</evidence>
<evidence type="ECO:0000256" key="6">
    <source>
        <dbReference type="SAM" id="Phobius"/>
    </source>
</evidence>
<dbReference type="EMBL" id="BASE01000066">
    <property type="protein sequence ID" value="GAM14695.1"/>
    <property type="molecule type" value="Genomic_DNA"/>
</dbReference>
<evidence type="ECO:0000256" key="4">
    <source>
        <dbReference type="ARBA" id="ARBA00022989"/>
    </source>
</evidence>
<dbReference type="InterPro" id="IPR023845">
    <property type="entry name" value="DUF3817_TM"/>
</dbReference>
<dbReference type="RefSeq" id="WP_041966425.1">
    <property type="nucleotide sequence ID" value="NZ_BASE01000066.1"/>
</dbReference>
<evidence type="ECO:0000256" key="5">
    <source>
        <dbReference type="ARBA" id="ARBA00023136"/>
    </source>
</evidence>
<feature type="transmembrane region" description="Helical" evidence="6">
    <location>
        <begin position="42"/>
        <end position="63"/>
    </location>
</feature>
<dbReference type="GO" id="GO:0005886">
    <property type="term" value="C:plasma membrane"/>
    <property type="evidence" value="ECO:0007669"/>
    <property type="project" value="UniProtKB-SubCell"/>
</dbReference>
<dbReference type="NCBIfam" id="TIGR03954">
    <property type="entry name" value="integ_memb_HG"/>
    <property type="match status" value="1"/>
</dbReference>
<gene>
    <name evidence="8" type="ORF">SAMD00020551_2848</name>
</gene>
<evidence type="ECO:0000259" key="7">
    <source>
        <dbReference type="Pfam" id="PF12823"/>
    </source>
</evidence>
<reference evidence="8 9" key="1">
    <citation type="submission" date="2013-06" db="EMBL/GenBank/DDBJ databases">
        <title>Whole genome shotgun sequence of Bacillus selenatarsenatis SF-1.</title>
        <authorList>
            <person name="Kuroda M."/>
            <person name="Sei K."/>
            <person name="Yamashita M."/>
            <person name="Ike M."/>
        </authorList>
    </citation>
    <scope>NUCLEOTIDE SEQUENCE [LARGE SCALE GENOMIC DNA]</scope>
    <source>
        <strain evidence="8 9">SF-1</strain>
    </source>
</reference>
<dbReference type="PANTHER" id="PTHR40077:SF1">
    <property type="entry name" value="MEMBRANE PROTEIN"/>
    <property type="match status" value="1"/>
</dbReference>
<keyword evidence="3 6" id="KW-0812">Transmembrane</keyword>
<proteinExistence type="predicted"/>
<feature type="domain" description="DUF3817" evidence="7">
    <location>
        <begin position="7"/>
        <end position="94"/>
    </location>
</feature>
<comment type="caution">
    <text evidence="8">The sequence shown here is derived from an EMBL/GenBank/DDBJ whole genome shotgun (WGS) entry which is preliminary data.</text>
</comment>
<evidence type="ECO:0000256" key="2">
    <source>
        <dbReference type="ARBA" id="ARBA00022475"/>
    </source>
</evidence>
<feature type="transmembrane region" description="Helical" evidence="6">
    <location>
        <begin position="69"/>
        <end position="88"/>
    </location>
</feature>
<protein>
    <recommendedName>
        <fullName evidence="7">DUF3817 domain-containing protein</fullName>
    </recommendedName>
</protein>
<dbReference type="Pfam" id="PF12823">
    <property type="entry name" value="DUF3817"/>
    <property type="match status" value="1"/>
</dbReference>
<keyword evidence="4 6" id="KW-1133">Transmembrane helix</keyword>
<organism evidence="8 9">
    <name type="scientific">Mesobacillus selenatarsenatis (strain DSM 18680 / JCM 14380 / FERM P-15431 / SF-1)</name>
    <dbReference type="NCBI Taxonomy" id="1321606"/>
    <lineage>
        <taxon>Bacteria</taxon>
        <taxon>Bacillati</taxon>
        <taxon>Bacillota</taxon>
        <taxon>Bacilli</taxon>
        <taxon>Bacillales</taxon>
        <taxon>Bacillaceae</taxon>
        <taxon>Mesobacillus</taxon>
    </lineage>
</organism>
<evidence type="ECO:0000313" key="9">
    <source>
        <dbReference type="Proteomes" id="UP000031014"/>
    </source>
</evidence>
<dbReference type="Proteomes" id="UP000031014">
    <property type="component" value="Unassembled WGS sequence"/>
</dbReference>
<name>A0A0A8X3X6_MESS1</name>